<proteinExistence type="inferred from homology"/>
<comment type="caution">
    <text evidence="6">The sequence shown here is derived from an EMBL/GenBank/DDBJ whole genome shotgun (WGS) entry which is preliminary data.</text>
</comment>
<evidence type="ECO:0000256" key="1">
    <source>
        <dbReference type="ARBA" id="ARBA00007967"/>
    </source>
</evidence>
<comment type="similarity">
    <text evidence="1">Belongs to the methyltransferase superfamily. Type-7 methyltransferase family.</text>
</comment>
<accession>A0AA38WUF0</accession>
<dbReference type="PANTHER" id="PTHR31009">
    <property type="entry name" value="S-ADENOSYL-L-METHIONINE:CARBOXYL METHYLTRANSFERASE FAMILY PROTEIN"/>
    <property type="match status" value="1"/>
</dbReference>
<dbReference type="GO" id="GO:0032259">
    <property type="term" value="P:methylation"/>
    <property type="evidence" value="ECO:0007669"/>
    <property type="project" value="UniProtKB-KW"/>
</dbReference>
<organism evidence="6 7">
    <name type="scientific">Centaurea solstitialis</name>
    <name type="common">yellow star-thistle</name>
    <dbReference type="NCBI Taxonomy" id="347529"/>
    <lineage>
        <taxon>Eukaryota</taxon>
        <taxon>Viridiplantae</taxon>
        <taxon>Streptophyta</taxon>
        <taxon>Embryophyta</taxon>
        <taxon>Tracheophyta</taxon>
        <taxon>Spermatophyta</taxon>
        <taxon>Magnoliopsida</taxon>
        <taxon>eudicotyledons</taxon>
        <taxon>Gunneridae</taxon>
        <taxon>Pentapetalae</taxon>
        <taxon>asterids</taxon>
        <taxon>campanulids</taxon>
        <taxon>Asterales</taxon>
        <taxon>Asteraceae</taxon>
        <taxon>Carduoideae</taxon>
        <taxon>Cardueae</taxon>
        <taxon>Centaureinae</taxon>
        <taxon>Centaurea</taxon>
    </lineage>
</organism>
<dbReference type="EMBL" id="JARYMX010000001">
    <property type="protein sequence ID" value="KAJ9565444.1"/>
    <property type="molecule type" value="Genomic_DNA"/>
</dbReference>
<dbReference type="InterPro" id="IPR029063">
    <property type="entry name" value="SAM-dependent_MTases_sf"/>
</dbReference>
<evidence type="ECO:0000313" key="6">
    <source>
        <dbReference type="EMBL" id="KAJ9565444.1"/>
    </source>
</evidence>
<dbReference type="SUPFAM" id="SSF53335">
    <property type="entry name" value="S-adenosyl-L-methionine-dependent methyltransferases"/>
    <property type="match status" value="1"/>
</dbReference>
<dbReference type="InterPro" id="IPR042086">
    <property type="entry name" value="MeTrfase_capping"/>
</dbReference>
<evidence type="ECO:0000256" key="3">
    <source>
        <dbReference type="ARBA" id="ARBA00022679"/>
    </source>
</evidence>
<evidence type="ECO:0000256" key="5">
    <source>
        <dbReference type="ARBA" id="ARBA00022842"/>
    </source>
</evidence>
<dbReference type="Pfam" id="PF03492">
    <property type="entry name" value="Methyltransf_7"/>
    <property type="match status" value="1"/>
</dbReference>
<evidence type="ECO:0000256" key="4">
    <source>
        <dbReference type="ARBA" id="ARBA00022723"/>
    </source>
</evidence>
<keyword evidence="5" id="KW-0460">Magnesium</keyword>
<name>A0AA38WUF0_9ASTR</name>
<reference evidence="6" key="1">
    <citation type="submission" date="2023-03" db="EMBL/GenBank/DDBJ databases">
        <title>Chromosome-scale reference genome and RAD-based genetic map of yellow starthistle (Centaurea solstitialis) reveal putative structural variation and QTLs associated with invader traits.</title>
        <authorList>
            <person name="Reatini B."/>
            <person name="Cang F.A."/>
            <person name="Jiang Q."/>
            <person name="Mckibben M.T.W."/>
            <person name="Barker M.S."/>
            <person name="Rieseberg L.H."/>
            <person name="Dlugosch K.M."/>
        </authorList>
    </citation>
    <scope>NUCLEOTIDE SEQUENCE</scope>
    <source>
        <strain evidence="6">CAN-66</strain>
        <tissue evidence="6">Leaf</tissue>
    </source>
</reference>
<dbReference type="GO" id="GO:0008168">
    <property type="term" value="F:methyltransferase activity"/>
    <property type="evidence" value="ECO:0007669"/>
    <property type="project" value="UniProtKB-KW"/>
</dbReference>
<keyword evidence="2" id="KW-0489">Methyltransferase</keyword>
<dbReference type="Gene3D" id="1.10.1200.270">
    <property type="entry name" value="Methyltransferase, alpha-helical capping domain"/>
    <property type="match status" value="1"/>
</dbReference>
<dbReference type="Gene3D" id="3.40.50.150">
    <property type="entry name" value="Vaccinia Virus protein VP39"/>
    <property type="match status" value="1"/>
</dbReference>
<evidence type="ECO:0000313" key="7">
    <source>
        <dbReference type="Proteomes" id="UP001172457"/>
    </source>
</evidence>
<dbReference type="InterPro" id="IPR005299">
    <property type="entry name" value="MeTrfase_7"/>
</dbReference>
<sequence>MEVENILHMNTGNGELSYAQNSLLQEIVIRKSLPVLRHAIKGMANLDIVFDQCFKIADLGCSSGKNTLFVASTIIDIVDEVCKENNRKTPQFQVCLNDLYSNDFNTVFEMLPNFLAKLKKQKGENFGPTFVSAVPGSFYGRLFPDKTLHLIHSSYSIHWLSQVPEGLHNNKSNIYMAKSSPPNVFDAYQKQFYSDFTKFLQLRSMEVVCGGRMVLTFVGRSSVDPTSDDGCRHMELLAESLVDLLKEVYSFPIFKYHPKGLVQESDINSFNLPYYTPCEDEVRNVVYNEGSFFLDSLNVFQGNWDPYDTDYTNIKDFKDNHIHGKNAVQMSHSSCSKIMVFFDGLDVIFDEHDHHHHRRGDESLIWRLEIEETPLTLLSRWKSLPEYDIYMSGEEGVAGNKEWRCCEGWDL</sequence>
<dbReference type="Proteomes" id="UP001172457">
    <property type="component" value="Chromosome 1"/>
</dbReference>
<evidence type="ECO:0000256" key="2">
    <source>
        <dbReference type="ARBA" id="ARBA00022603"/>
    </source>
</evidence>
<dbReference type="GO" id="GO:0046872">
    <property type="term" value="F:metal ion binding"/>
    <property type="evidence" value="ECO:0007669"/>
    <property type="project" value="UniProtKB-KW"/>
</dbReference>
<keyword evidence="7" id="KW-1185">Reference proteome</keyword>
<keyword evidence="3" id="KW-0808">Transferase</keyword>
<protein>
    <submittedName>
        <fullName evidence="6">Uncharacterized protein</fullName>
    </submittedName>
</protein>
<dbReference type="AlphaFoldDB" id="A0AA38WUF0"/>
<keyword evidence="4" id="KW-0479">Metal-binding</keyword>
<gene>
    <name evidence="6" type="ORF">OSB04_001410</name>
</gene>